<evidence type="ECO:0000313" key="2">
    <source>
        <dbReference type="EMBL" id="MDF4024655.1"/>
    </source>
</evidence>
<accession>A0ABT6B9B4</accession>
<feature type="coiled-coil region" evidence="1">
    <location>
        <begin position="143"/>
        <end position="170"/>
    </location>
</feature>
<evidence type="ECO:0000313" key="3">
    <source>
        <dbReference type="Proteomes" id="UP001528850"/>
    </source>
</evidence>
<dbReference type="EMBL" id="JARJJS010000001">
    <property type="protein sequence ID" value="MDF4024655.1"/>
    <property type="molecule type" value="Genomic_DNA"/>
</dbReference>
<reference evidence="2 3" key="1">
    <citation type="journal article" date="2024" name="Curr. Microbiol.">
        <title>Luteibacter sahnii sp. nov., A Novel Yellow-Colored Xanthomonadin Pigment Producing Probiotic Bacterium from Healthy Rice Seed Microbiome.</title>
        <authorList>
            <person name="Jaiswal G."/>
            <person name="Rana R."/>
            <person name="Nayak P.K."/>
            <person name="Chouhan R."/>
            <person name="Gandhi S.G."/>
            <person name="Patel H.K."/>
            <person name="Patil P.B."/>
        </authorList>
    </citation>
    <scope>NUCLEOTIDE SEQUENCE [LARGE SCALE GENOMIC DNA]</scope>
    <source>
        <strain evidence="2 3">PPL201</strain>
    </source>
</reference>
<organism evidence="2 3">
    <name type="scientific">Luteibacter sahnii</name>
    <dbReference type="NCBI Taxonomy" id="3021977"/>
    <lineage>
        <taxon>Bacteria</taxon>
        <taxon>Pseudomonadati</taxon>
        <taxon>Pseudomonadota</taxon>
        <taxon>Gammaproteobacteria</taxon>
        <taxon>Lysobacterales</taxon>
        <taxon>Rhodanobacteraceae</taxon>
        <taxon>Luteibacter</taxon>
    </lineage>
</organism>
<name>A0ABT6B9B4_9GAMM</name>
<sequence>MGNGRASQWGGAKRTITQLLGLPEGDGVPTQEERNRLWDLYAGVSGKAGLSEEQKASLLHSHASFRAMFARVPDSTRVTELVAAAWLGIATRTLALGLRAAFEGSPPTPWRTRLAELLVDPVPKQAALLNAGFRWSFVRDVLPKKLKRQVDRAEERRERLLEDHTKKVRQSKYPGPVAERIPFMVDGKGAVLHAFGQAHVGAEAFIQLCGEGARMVSLSPLEALSRPWLDPVARKAWEDPVRHALRVAIEVADSDIAVGAAGTEQLLLEDRLPSASGKRGFKPL</sequence>
<gene>
    <name evidence="2" type="ORF">P3W24_06750</name>
</gene>
<keyword evidence="1" id="KW-0175">Coiled coil</keyword>
<comment type="caution">
    <text evidence="2">The sequence shown here is derived from an EMBL/GenBank/DDBJ whole genome shotgun (WGS) entry which is preliminary data.</text>
</comment>
<keyword evidence="3" id="KW-1185">Reference proteome</keyword>
<dbReference type="Proteomes" id="UP001528850">
    <property type="component" value="Unassembled WGS sequence"/>
</dbReference>
<evidence type="ECO:0000256" key="1">
    <source>
        <dbReference type="SAM" id="Coils"/>
    </source>
</evidence>
<protein>
    <submittedName>
        <fullName evidence="2">Uncharacterized protein</fullName>
    </submittedName>
</protein>
<proteinExistence type="predicted"/>